<dbReference type="Proteomes" id="UP000622405">
    <property type="component" value="Unassembled WGS sequence"/>
</dbReference>
<proteinExistence type="predicted"/>
<evidence type="ECO:0000256" key="1">
    <source>
        <dbReference type="ARBA" id="ARBA00022649"/>
    </source>
</evidence>
<gene>
    <name evidence="2" type="ORF">GH811_06875</name>
</gene>
<dbReference type="Pfam" id="PF05016">
    <property type="entry name" value="ParE_toxin"/>
    <property type="match status" value="1"/>
</dbReference>
<accession>A0ABR6YW47</accession>
<dbReference type="InterPro" id="IPR035093">
    <property type="entry name" value="RelE/ParE_toxin_dom_sf"/>
</dbReference>
<keyword evidence="1" id="KW-1277">Toxin-antitoxin system</keyword>
<keyword evidence="3" id="KW-1185">Reference proteome</keyword>
<dbReference type="Gene3D" id="3.30.2310.20">
    <property type="entry name" value="RelE-like"/>
    <property type="match status" value="1"/>
</dbReference>
<name>A0ABR6YW47_9FIRM</name>
<evidence type="ECO:0000313" key="3">
    <source>
        <dbReference type="Proteomes" id="UP000622405"/>
    </source>
</evidence>
<evidence type="ECO:0000313" key="2">
    <source>
        <dbReference type="EMBL" id="MBC3899335.1"/>
    </source>
</evidence>
<comment type="caution">
    <text evidence="2">The sequence shown here is derived from an EMBL/GenBank/DDBJ whole genome shotgun (WGS) entry which is preliminary data.</text>
</comment>
<organism evidence="2 3">
    <name type="scientific">Acetobacterium malicum</name>
    <dbReference type="NCBI Taxonomy" id="52692"/>
    <lineage>
        <taxon>Bacteria</taxon>
        <taxon>Bacillati</taxon>
        <taxon>Bacillota</taxon>
        <taxon>Clostridia</taxon>
        <taxon>Eubacteriales</taxon>
        <taxon>Eubacteriaceae</taxon>
        <taxon>Acetobacterium</taxon>
    </lineage>
</organism>
<reference evidence="2 3" key="1">
    <citation type="journal article" date="2020" name="mSystems">
        <title>Defining Genomic and Predicted Metabolic Features of the Acetobacterium Genus.</title>
        <authorList>
            <person name="Ross D.E."/>
            <person name="Marshall C.W."/>
            <person name="Gulliver D."/>
            <person name="May H.D."/>
            <person name="Norman R.S."/>
        </authorList>
    </citation>
    <scope>NUCLEOTIDE SEQUENCE [LARGE SCALE GENOMIC DNA]</scope>
    <source>
        <strain evidence="2 3">DSM 4132</strain>
    </source>
</reference>
<dbReference type="RefSeq" id="WP_186893839.1">
    <property type="nucleotide sequence ID" value="NZ_WJBE01000005.1"/>
</dbReference>
<dbReference type="InterPro" id="IPR007712">
    <property type="entry name" value="RelE/ParE_toxin"/>
</dbReference>
<sequence>MDKYQVSLLAAAYQNLDEIYEYLADELSVDQAALDLIEKLEEAVLSLEVMPFRGARRRVGAFAGKGYRQLFVNGFTIIYRIVEIKKQVVIVTIRYSKSQF</sequence>
<dbReference type="EMBL" id="WJBE01000005">
    <property type="protein sequence ID" value="MBC3899335.1"/>
    <property type="molecule type" value="Genomic_DNA"/>
</dbReference>
<protein>
    <submittedName>
        <fullName evidence="2">Type II toxin-antitoxin system RelE/ParE family toxin</fullName>
    </submittedName>
</protein>